<organism evidence="1 2">
    <name type="scientific">Corchorus olitorius</name>
    <dbReference type="NCBI Taxonomy" id="93759"/>
    <lineage>
        <taxon>Eukaryota</taxon>
        <taxon>Viridiplantae</taxon>
        <taxon>Streptophyta</taxon>
        <taxon>Embryophyta</taxon>
        <taxon>Tracheophyta</taxon>
        <taxon>Spermatophyta</taxon>
        <taxon>Magnoliopsida</taxon>
        <taxon>eudicotyledons</taxon>
        <taxon>Gunneridae</taxon>
        <taxon>Pentapetalae</taxon>
        <taxon>rosids</taxon>
        <taxon>malvids</taxon>
        <taxon>Malvales</taxon>
        <taxon>Malvaceae</taxon>
        <taxon>Grewioideae</taxon>
        <taxon>Apeibeae</taxon>
        <taxon>Corchorus</taxon>
    </lineage>
</organism>
<dbReference type="EMBL" id="AWUE01005217">
    <property type="protein sequence ID" value="OMP13074.1"/>
    <property type="molecule type" value="Genomic_DNA"/>
</dbReference>
<dbReference type="OrthoDB" id="1938625at2759"/>
<proteinExistence type="predicted"/>
<accession>A0A1R3L166</accession>
<reference evidence="2" key="1">
    <citation type="submission" date="2013-09" db="EMBL/GenBank/DDBJ databases">
        <title>Corchorus olitorius genome sequencing.</title>
        <authorList>
            <person name="Alam M."/>
            <person name="Haque M.S."/>
            <person name="Islam M.S."/>
            <person name="Emdad E.M."/>
            <person name="Islam M.M."/>
            <person name="Ahmed B."/>
            <person name="Halim A."/>
            <person name="Hossen Q.M.M."/>
            <person name="Hossain M.Z."/>
            <person name="Ahmed R."/>
            <person name="Khan M.M."/>
            <person name="Islam R."/>
            <person name="Rashid M.M."/>
            <person name="Khan S.A."/>
            <person name="Rahman M.S."/>
            <person name="Alam M."/>
            <person name="Yahiya A.S."/>
            <person name="Khan M.S."/>
            <person name="Azam M.S."/>
            <person name="Haque T."/>
            <person name="Lashkar M.Z.H."/>
            <person name="Akhand A.I."/>
            <person name="Morshed G."/>
            <person name="Roy S."/>
            <person name="Uddin K.S."/>
            <person name="Rabeya T."/>
            <person name="Hossain A.S."/>
            <person name="Chowdhury A."/>
            <person name="Snigdha A.R."/>
            <person name="Mortoza M.S."/>
            <person name="Matin S.A."/>
            <person name="Hoque S.M.E."/>
            <person name="Islam M.K."/>
            <person name="Roy D.K."/>
            <person name="Haider R."/>
            <person name="Moosa M.M."/>
            <person name="Elias S.M."/>
            <person name="Hasan A.M."/>
            <person name="Jahan S."/>
            <person name="Shafiuddin M."/>
            <person name="Mahmood N."/>
            <person name="Shommy N.S."/>
        </authorList>
    </citation>
    <scope>NUCLEOTIDE SEQUENCE [LARGE SCALE GENOMIC DNA]</scope>
    <source>
        <strain evidence="2">cv. O-4</strain>
    </source>
</reference>
<evidence type="ECO:0000313" key="1">
    <source>
        <dbReference type="EMBL" id="OMP13074.1"/>
    </source>
</evidence>
<evidence type="ECO:0000313" key="2">
    <source>
        <dbReference type="Proteomes" id="UP000187203"/>
    </source>
</evidence>
<dbReference type="PANTHER" id="PTHR33116">
    <property type="entry name" value="REVERSE TRANSCRIPTASE ZINC-BINDING DOMAIN-CONTAINING PROTEIN-RELATED-RELATED"/>
    <property type="match status" value="1"/>
</dbReference>
<dbReference type="PANTHER" id="PTHR33116:SF78">
    <property type="entry name" value="OS12G0587133 PROTEIN"/>
    <property type="match status" value="1"/>
</dbReference>
<dbReference type="STRING" id="93759.A0A1R3L166"/>
<dbReference type="AlphaFoldDB" id="A0A1R3L166"/>
<comment type="caution">
    <text evidence="1">The sequence shown here is derived from an EMBL/GenBank/DDBJ whole genome shotgun (WGS) entry which is preliminary data.</text>
</comment>
<keyword evidence="2" id="KW-1185">Reference proteome</keyword>
<sequence>MSANRLLLLSCPGLKSVYRNLLSSPKASSGVPLVHGKVRGAKYHELVSKVSTRLSGWKSKALDLSGRARLVSSLTSSILTYTMLTSKLPASFRNSIDKINRRFGVQKQKRGIPLVSWREVCTRLGLRRMELDNRALIQKRAWRFINEPKSLWVRCLTAKYQVQGDFIDYVLNGQSKKILGRPVA</sequence>
<name>A0A1R3L166_9ROSI</name>
<protein>
    <recommendedName>
        <fullName evidence="3">Reverse transcriptase</fullName>
    </recommendedName>
</protein>
<evidence type="ECO:0008006" key="3">
    <source>
        <dbReference type="Google" id="ProtNLM"/>
    </source>
</evidence>
<gene>
    <name evidence="1" type="ORF">COLO4_02326</name>
</gene>
<dbReference type="Proteomes" id="UP000187203">
    <property type="component" value="Unassembled WGS sequence"/>
</dbReference>